<feature type="region of interest" description="Disordered" evidence="5">
    <location>
        <begin position="78"/>
        <end position="187"/>
    </location>
</feature>
<keyword evidence="3" id="KW-0449">Lipoprotein</keyword>
<keyword evidence="8" id="KW-1185">Reference proteome</keyword>
<keyword evidence="2" id="KW-0479">Metal-binding</keyword>
<evidence type="ECO:0000313" key="8">
    <source>
        <dbReference type="Proteomes" id="UP000036987"/>
    </source>
</evidence>
<evidence type="ECO:0000256" key="4">
    <source>
        <dbReference type="ARBA" id="ARBA00024045"/>
    </source>
</evidence>
<sequence length="263" mass="28081">MATNEESLALTPLKYQTWKLKVFIHCNGCTRKVKKLLQTIDGVYKIAIDPQQHKVTVVGDVGVDLLIQKLEKNGKRAVVWSDEEGHQPTVKEKGKSTVQQNSVAGSNKSVNKPAGSKGKQDESNEKKNNKKSNTNEKQPTEDRQSSNKKKTATVKENGADCSVGGPEGGSGGGLEGGADEKHQQMKQHSKLPGVLVTSPAILAVNCNLVQPNGGFWSYGSGNSDVPSSQNPMPLCYVNSDGRASYGGGDGVFSDENVNACNIV</sequence>
<dbReference type="PROSITE" id="PS50846">
    <property type="entry name" value="HMA_2"/>
    <property type="match status" value="1"/>
</dbReference>
<dbReference type="InterPro" id="IPR036163">
    <property type="entry name" value="HMA_dom_sf"/>
</dbReference>
<dbReference type="Gene3D" id="3.30.70.100">
    <property type="match status" value="1"/>
</dbReference>
<dbReference type="OrthoDB" id="689350at2759"/>
<dbReference type="AlphaFoldDB" id="A0A0K9PG40"/>
<gene>
    <name evidence="7" type="ORF">ZOSMA_24G00640</name>
</gene>
<reference evidence="8" key="1">
    <citation type="journal article" date="2016" name="Nature">
        <title>The genome of the seagrass Zostera marina reveals angiosperm adaptation to the sea.</title>
        <authorList>
            <person name="Olsen J.L."/>
            <person name="Rouze P."/>
            <person name="Verhelst B."/>
            <person name="Lin Y.-C."/>
            <person name="Bayer T."/>
            <person name="Collen J."/>
            <person name="Dattolo E."/>
            <person name="De Paoli E."/>
            <person name="Dittami S."/>
            <person name="Maumus F."/>
            <person name="Michel G."/>
            <person name="Kersting A."/>
            <person name="Lauritano C."/>
            <person name="Lohaus R."/>
            <person name="Toepel M."/>
            <person name="Tonon T."/>
            <person name="Vanneste K."/>
            <person name="Amirebrahimi M."/>
            <person name="Brakel J."/>
            <person name="Bostroem C."/>
            <person name="Chovatia M."/>
            <person name="Grimwood J."/>
            <person name="Jenkins J.W."/>
            <person name="Jueterbock A."/>
            <person name="Mraz A."/>
            <person name="Stam W.T."/>
            <person name="Tice H."/>
            <person name="Bornberg-Bauer E."/>
            <person name="Green P.J."/>
            <person name="Pearson G.A."/>
            <person name="Procaccini G."/>
            <person name="Duarte C.M."/>
            <person name="Schmutz J."/>
            <person name="Reusch T.B.H."/>
            <person name="Van de Peer Y."/>
        </authorList>
    </citation>
    <scope>NUCLEOTIDE SEQUENCE [LARGE SCALE GENOMIC DNA]</scope>
    <source>
        <strain evidence="8">cv. Finnish</strain>
    </source>
</reference>
<evidence type="ECO:0000259" key="6">
    <source>
        <dbReference type="PROSITE" id="PS50846"/>
    </source>
</evidence>
<protein>
    <submittedName>
        <fullName evidence="7">Heavy metal transport/detoxification protein</fullName>
    </submittedName>
</protein>
<evidence type="ECO:0000256" key="3">
    <source>
        <dbReference type="ARBA" id="ARBA00023289"/>
    </source>
</evidence>
<evidence type="ECO:0000313" key="7">
    <source>
        <dbReference type="EMBL" id="KMZ68043.1"/>
    </source>
</evidence>
<dbReference type="InterPro" id="IPR006121">
    <property type="entry name" value="HMA_dom"/>
</dbReference>
<dbReference type="CDD" id="cd00371">
    <property type="entry name" value="HMA"/>
    <property type="match status" value="1"/>
</dbReference>
<keyword evidence="3" id="KW-0636">Prenylation</keyword>
<evidence type="ECO:0000256" key="5">
    <source>
        <dbReference type="SAM" id="MobiDB-lite"/>
    </source>
</evidence>
<accession>A0A0K9PG40</accession>
<feature type="compositionally biased region" description="Basic and acidic residues" evidence="5">
    <location>
        <begin position="83"/>
        <end position="95"/>
    </location>
</feature>
<dbReference type="GO" id="GO:0046872">
    <property type="term" value="F:metal ion binding"/>
    <property type="evidence" value="ECO:0007669"/>
    <property type="project" value="UniProtKB-KW"/>
</dbReference>
<dbReference type="PANTHER" id="PTHR45868:SF86">
    <property type="entry name" value="HMA DOMAIN-CONTAINING PROTEIN"/>
    <property type="match status" value="1"/>
</dbReference>
<dbReference type="EMBL" id="LFYR01000864">
    <property type="protein sequence ID" value="KMZ68043.1"/>
    <property type="molecule type" value="Genomic_DNA"/>
</dbReference>
<dbReference type="PANTHER" id="PTHR45868">
    <property type="entry name" value="HEAVY METAL-ASSOCIATED ISOPRENYLATED PLANT PROTEIN 33-RELATED"/>
    <property type="match status" value="1"/>
</dbReference>
<name>A0A0K9PG40_ZOSMR</name>
<proteinExistence type="inferred from homology"/>
<feature type="compositionally biased region" description="Polar residues" evidence="5">
    <location>
        <begin position="96"/>
        <end position="110"/>
    </location>
</feature>
<comment type="similarity">
    <text evidence="4">Belongs to the HIPP family.</text>
</comment>
<organism evidence="7 8">
    <name type="scientific">Zostera marina</name>
    <name type="common">Eelgrass</name>
    <dbReference type="NCBI Taxonomy" id="29655"/>
    <lineage>
        <taxon>Eukaryota</taxon>
        <taxon>Viridiplantae</taxon>
        <taxon>Streptophyta</taxon>
        <taxon>Embryophyta</taxon>
        <taxon>Tracheophyta</taxon>
        <taxon>Spermatophyta</taxon>
        <taxon>Magnoliopsida</taxon>
        <taxon>Liliopsida</taxon>
        <taxon>Zosteraceae</taxon>
        <taxon>Zostera</taxon>
    </lineage>
</organism>
<keyword evidence="1" id="KW-0488">Methylation</keyword>
<evidence type="ECO:0000256" key="1">
    <source>
        <dbReference type="ARBA" id="ARBA00022481"/>
    </source>
</evidence>
<feature type="compositionally biased region" description="Gly residues" evidence="5">
    <location>
        <begin position="165"/>
        <end position="176"/>
    </location>
</feature>
<feature type="compositionally biased region" description="Basic and acidic residues" evidence="5">
    <location>
        <begin position="118"/>
        <end position="127"/>
    </location>
</feature>
<dbReference type="Proteomes" id="UP000036987">
    <property type="component" value="Unassembled WGS sequence"/>
</dbReference>
<dbReference type="Pfam" id="PF00403">
    <property type="entry name" value="HMA"/>
    <property type="match status" value="1"/>
</dbReference>
<dbReference type="SUPFAM" id="SSF55008">
    <property type="entry name" value="HMA, heavy metal-associated domain"/>
    <property type="match status" value="1"/>
</dbReference>
<evidence type="ECO:0000256" key="2">
    <source>
        <dbReference type="ARBA" id="ARBA00022723"/>
    </source>
</evidence>
<comment type="caution">
    <text evidence="7">The sequence shown here is derived from an EMBL/GenBank/DDBJ whole genome shotgun (WGS) entry which is preliminary data.</text>
</comment>
<dbReference type="STRING" id="29655.A0A0K9PG40"/>
<feature type="domain" description="HMA" evidence="6">
    <location>
        <begin position="15"/>
        <end position="78"/>
    </location>
</feature>